<dbReference type="Pfam" id="PF10604">
    <property type="entry name" value="Polyketide_cyc2"/>
    <property type="match status" value="1"/>
</dbReference>
<dbReference type="InterPro" id="IPR023393">
    <property type="entry name" value="START-like_dom_sf"/>
</dbReference>
<dbReference type="Gene3D" id="3.30.530.20">
    <property type="match status" value="1"/>
</dbReference>
<dbReference type="InterPro" id="IPR019587">
    <property type="entry name" value="Polyketide_cyclase/dehydratase"/>
</dbReference>
<dbReference type="EMBL" id="JAAGMD010000260">
    <property type="protein sequence ID" value="NEA86214.1"/>
    <property type="molecule type" value="Genomic_DNA"/>
</dbReference>
<evidence type="ECO:0000313" key="2">
    <source>
        <dbReference type="EMBL" id="NEA86214.1"/>
    </source>
</evidence>
<gene>
    <name evidence="2" type="ORF">G3I53_09215</name>
</gene>
<accession>A0A6G3QSL4</accession>
<dbReference type="RefSeq" id="WP_164338648.1">
    <property type="nucleotide sequence ID" value="NZ_JAAGMD010000260.1"/>
</dbReference>
<sequence>MAEVSAEARIGAPAEKVWARLTDRPGHGEWNTTHTGFREGGPDPLEVGASFRENMRLLNCPAETVWTVEEVEPARVPAVRGTGPMPVGVTARYTLVPDGSGTTVRIDGTFTGAAVSLSAARLTESATAALQQSLRSLDALLT</sequence>
<organism evidence="2">
    <name type="scientific">Streptomyces sp. SID14436</name>
    <dbReference type="NCBI Taxonomy" id="2706070"/>
    <lineage>
        <taxon>Bacteria</taxon>
        <taxon>Bacillati</taxon>
        <taxon>Actinomycetota</taxon>
        <taxon>Actinomycetes</taxon>
        <taxon>Kitasatosporales</taxon>
        <taxon>Streptomycetaceae</taxon>
        <taxon>Streptomyces</taxon>
    </lineage>
</organism>
<reference evidence="2" key="1">
    <citation type="submission" date="2020-01" db="EMBL/GenBank/DDBJ databases">
        <title>Insect and environment-associated Actinomycetes.</title>
        <authorList>
            <person name="Currrie C."/>
            <person name="Chevrette M."/>
            <person name="Carlson C."/>
            <person name="Stubbendieck R."/>
            <person name="Wendt-Pienkowski E."/>
        </authorList>
    </citation>
    <scope>NUCLEOTIDE SEQUENCE</scope>
    <source>
        <strain evidence="2">SID14436</strain>
    </source>
</reference>
<name>A0A6G3QSL4_9ACTN</name>
<dbReference type="AlphaFoldDB" id="A0A6G3QSL4"/>
<feature type="region of interest" description="Disordered" evidence="1">
    <location>
        <begin position="23"/>
        <end position="44"/>
    </location>
</feature>
<protein>
    <submittedName>
        <fullName evidence="2">SRPBCC family protein</fullName>
    </submittedName>
</protein>
<evidence type="ECO:0000256" key="1">
    <source>
        <dbReference type="SAM" id="MobiDB-lite"/>
    </source>
</evidence>
<dbReference type="SUPFAM" id="SSF55961">
    <property type="entry name" value="Bet v1-like"/>
    <property type="match status" value="1"/>
</dbReference>
<comment type="caution">
    <text evidence="2">The sequence shown here is derived from an EMBL/GenBank/DDBJ whole genome shotgun (WGS) entry which is preliminary data.</text>
</comment>
<proteinExistence type="predicted"/>